<reference evidence="6" key="1">
    <citation type="journal article" date="2006" name="PLoS Biol.">
        <title>Macronuclear genome sequence of the ciliate Tetrahymena thermophila, a model eukaryote.</title>
        <authorList>
            <person name="Eisen J.A."/>
            <person name="Coyne R.S."/>
            <person name="Wu M."/>
            <person name="Wu D."/>
            <person name="Thiagarajan M."/>
            <person name="Wortman J.R."/>
            <person name="Badger J.H."/>
            <person name="Ren Q."/>
            <person name="Amedeo P."/>
            <person name="Jones K.M."/>
            <person name="Tallon L.J."/>
            <person name="Delcher A.L."/>
            <person name="Salzberg S.L."/>
            <person name="Silva J.C."/>
            <person name="Haas B.J."/>
            <person name="Majoros W.H."/>
            <person name="Farzad M."/>
            <person name="Carlton J.M."/>
            <person name="Smith R.K. Jr."/>
            <person name="Garg J."/>
            <person name="Pearlman R.E."/>
            <person name="Karrer K.M."/>
            <person name="Sun L."/>
            <person name="Manning G."/>
            <person name="Elde N.C."/>
            <person name="Turkewitz A.P."/>
            <person name="Asai D.J."/>
            <person name="Wilkes D.E."/>
            <person name="Wang Y."/>
            <person name="Cai H."/>
            <person name="Collins K."/>
            <person name="Stewart B.A."/>
            <person name="Lee S.R."/>
            <person name="Wilamowska K."/>
            <person name="Weinberg Z."/>
            <person name="Ruzzo W.L."/>
            <person name="Wloga D."/>
            <person name="Gaertig J."/>
            <person name="Frankel J."/>
            <person name="Tsao C.-C."/>
            <person name="Gorovsky M.A."/>
            <person name="Keeling P.J."/>
            <person name="Waller R.F."/>
            <person name="Patron N.J."/>
            <person name="Cherry J.M."/>
            <person name="Stover N.A."/>
            <person name="Krieger C.J."/>
            <person name="del Toro C."/>
            <person name="Ryder H.F."/>
            <person name="Williamson S.C."/>
            <person name="Barbeau R.A."/>
            <person name="Hamilton E.P."/>
            <person name="Orias E."/>
        </authorList>
    </citation>
    <scope>NUCLEOTIDE SEQUENCE [LARGE SCALE GENOMIC DNA]</scope>
    <source>
        <strain evidence="6">SB210</strain>
    </source>
</reference>
<keyword evidence="3" id="KW-1133">Transmembrane helix</keyword>
<evidence type="ECO:0000259" key="4">
    <source>
        <dbReference type="PROSITE" id="PS51352"/>
    </source>
</evidence>
<dbReference type="PANTHER" id="PTHR45672">
    <property type="entry name" value="PROTEIN DISULFIDE-ISOMERASE C17H9.14C-RELATED"/>
    <property type="match status" value="1"/>
</dbReference>
<dbReference type="InParanoid" id="Q22XN6"/>
<keyword evidence="6" id="KW-1185">Reference proteome</keyword>
<dbReference type="SUPFAM" id="SSF52833">
    <property type="entry name" value="Thioredoxin-like"/>
    <property type="match status" value="1"/>
</dbReference>
<proteinExistence type="inferred from homology"/>
<dbReference type="GO" id="GO:0005783">
    <property type="term" value="C:endoplasmic reticulum"/>
    <property type="evidence" value="ECO:0007669"/>
    <property type="project" value="TreeGrafter"/>
</dbReference>
<feature type="region of interest" description="Disordered" evidence="2">
    <location>
        <begin position="164"/>
        <end position="196"/>
    </location>
</feature>
<dbReference type="CDD" id="cd02961">
    <property type="entry name" value="PDI_a_family"/>
    <property type="match status" value="1"/>
</dbReference>
<evidence type="ECO:0000256" key="1">
    <source>
        <dbReference type="ARBA" id="ARBA00006347"/>
    </source>
</evidence>
<dbReference type="OrthoDB" id="303696at2759"/>
<evidence type="ECO:0000256" key="2">
    <source>
        <dbReference type="SAM" id="MobiDB-lite"/>
    </source>
</evidence>
<feature type="domain" description="Thioredoxin" evidence="4">
    <location>
        <begin position="43"/>
        <end position="165"/>
    </location>
</feature>
<evidence type="ECO:0000256" key="3">
    <source>
        <dbReference type="SAM" id="Phobius"/>
    </source>
</evidence>
<dbReference type="GeneID" id="7826472"/>
<dbReference type="STRING" id="312017.Q22XN6"/>
<keyword evidence="3" id="KW-0472">Membrane</keyword>
<dbReference type="Proteomes" id="UP000009168">
    <property type="component" value="Unassembled WGS sequence"/>
</dbReference>
<dbReference type="HOGENOM" id="CLU_788691_0_0_1"/>
<dbReference type="GO" id="GO:0006457">
    <property type="term" value="P:protein folding"/>
    <property type="evidence" value="ECO:0007669"/>
    <property type="project" value="TreeGrafter"/>
</dbReference>
<name>Q22XN6_TETTS</name>
<dbReference type="InterPro" id="IPR036249">
    <property type="entry name" value="Thioredoxin-like_sf"/>
</dbReference>
<dbReference type="PROSITE" id="PS00194">
    <property type="entry name" value="THIOREDOXIN_1"/>
    <property type="match status" value="1"/>
</dbReference>
<evidence type="ECO:0000313" key="5">
    <source>
        <dbReference type="EMBL" id="EAR90043.4"/>
    </source>
</evidence>
<dbReference type="PROSITE" id="PS51352">
    <property type="entry name" value="THIOREDOXIN_2"/>
    <property type="match status" value="1"/>
</dbReference>
<dbReference type="Pfam" id="PF00085">
    <property type="entry name" value="Thioredoxin"/>
    <property type="match status" value="1"/>
</dbReference>
<dbReference type="EMBL" id="GG662805">
    <property type="protein sequence ID" value="EAR90043.4"/>
    <property type="molecule type" value="Genomic_DNA"/>
</dbReference>
<feature type="compositionally biased region" description="Low complexity" evidence="2">
    <location>
        <begin position="368"/>
        <end position="381"/>
    </location>
</feature>
<feature type="region of interest" description="Disordered" evidence="2">
    <location>
        <begin position="354"/>
        <end position="390"/>
    </location>
</feature>
<dbReference type="KEGG" id="tet:TTHERM_01018410"/>
<dbReference type="GO" id="GO:0003756">
    <property type="term" value="F:protein disulfide isomerase activity"/>
    <property type="evidence" value="ECO:0007669"/>
    <property type="project" value="TreeGrafter"/>
</dbReference>
<evidence type="ECO:0000313" key="6">
    <source>
        <dbReference type="Proteomes" id="UP000009168"/>
    </source>
</evidence>
<dbReference type="AlphaFoldDB" id="Q22XN6"/>
<dbReference type="PANTHER" id="PTHR45672:SF11">
    <property type="entry name" value="PROTEIN DISULFIDE-ISOMERASE C17H9.14C"/>
    <property type="match status" value="1"/>
</dbReference>
<organism evidence="5 6">
    <name type="scientific">Tetrahymena thermophila (strain SB210)</name>
    <dbReference type="NCBI Taxonomy" id="312017"/>
    <lineage>
        <taxon>Eukaryota</taxon>
        <taxon>Sar</taxon>
        <taxon>Alveolata</taxon>
        <taxon>Ciliophora</taxon>
        <taxon>Intramacronucleata</taxon>
        <taxon>Oligohymenophorea</taxon>
        <taxon>Hymenostomatida</taxon>
        <taxon>Tetrahymenina</taxon>
        <taxon>Tetrahymenidae</taxon>
        <taxon>Tetrahymena</taxon>
    </lineage>
</organism>
<comment type="similarity">
    <text evidence="1">Belongs to the protein disulfide isomerase family.</text>
</comment>
<protein>
    <submittedName>
        <fullName evidence="5">Thioredoxin</fullName>
    </submittedName>
</protein>
<feature type="transmembrane region" description="Helical" evidence="3">
    <location>
        <begin position="400"/>
        <end position="418"/>
    </location>
</feature>
<sequence length="441" mass="52313">MHINIFILFQLNFLKKLQKLNIFTNRNMNKIIVFCLVLAIVSVSGRQWFHDVKATSLNPELFDQLVGKDNHYFVEFFTPWCGYCQQMAGEWNKLFSHYEETQETRKDVKIAKINCDDHQRLCIANDVRQYPTVLLYKAGNKRPTHQYQGWRKFEDFRDFIETHAPKPVQENPQEANDDQAKAQQLNEEEQKLKEQEELIRQHEEAIERQHREQLLLLQRQEEEDRLRRQQEERIRLEAEQKLREIEEERIRKLQEEQNRINAQSNQQEQAQNQNQNNQANDSAIMNQINQVLQQTRSIQHQIQQVPQIQSLVHQLKVNLDYTIQKVDIVEQYLKHQKEVAQSLHSEIQKLQAEVKSLKSGSQDKENEGQQQQQQNQQQVKPDQQKKPNKNALPVEKSFNIMHSIIFIAVGVCIGYIFFKFFSRQKSPASLLISHDQLGKSN</sequence>
<gene>
    <name evidence="5" type="ORF">TTHERM_01018410</name>
</gene>
<dbReference type="InterPro" id="IPR051063">
    <property type="entry name" value="PDI"/>
</dbReference>
<dbReference type="RefSeq" id="XP_001010288.4">
    <property type="nucleotide sequence ID" value="XM_001010288.4"/>
</dbReference>
<keyword evidence="3" id="KW-0812">Transmembrane</keyword>
<dbReference type="CDD" id="cd22249">
    <property type="entry name" value="UDM1_RNF168_RNF169-like"/>
    <property type="match status" value="1"/>
</dbReference>
<dbReference type="InterPro" id="IPR013766">
    <property type="entry name" value="Thioredoxin_domain"/>
</dbReference>
<accession>Q22XN6</accession>
<dbReference type="InterPro" id="IPR017937">
    <property type="entry name" value="Thioredoxin_CS"/>
</dbReference>
<dbReference type="Gene3D" id="3.40.30.10">
    <property type="entry name" value="Glutaredoxin"/>
    <property type="match status" value="1"/>
</dbReference>